<comment type="similarity">
    <text evidence="2">Belongs to the SusD family.</text>
</comment>
<dbReference type="PROSITE" id="PS51257">
    <property type="entry name" value="PROKAR_LIPOPROTEIN"/>
    <property type="match status" value="1"/>
</dbReference>
<evidence type="ECO:0000259" key="8">
    <source>
        <dbReference type="Pfam" id="PF14322"/>
    </source>
</evidence>
<keyword evidence="5" id="KW-0998">Cell outer membrane</keyword>
<feature type="signal peptide" evidence="6">
    <location>
        <begin position="1"/>
        <end position="24"/>
    </location>
</feature>
<name>A0A1J7CMI8_FLAJO</name>
<evidence type="ECO:0000256" key="6">
    <source>
        <dbReference type="SAM" id="SignalP"/>
    </source>
</evidence>
<dbReference type="RefSeq" id="WP_071636087.1">
    <property type="nucleotide sequence ID" value="NZ_MLFK01000005.1"/>
</dbReference>
<dbReference type="Pfam" id="PF07980">
    <property type="entry name" value="SusD_RagB"/>
    <property type="match status" value="1"/>
</dbReference>
<comment type="subcellular location">
    <subcellularLocation>
        <location evidence="1">Cell outer membrane</location>
    </subcellularLocation>
</comment>
<evidence type="ECO:0000256" key="1">
    <source>
        <dbReference type="ARBA" id="ARBA00004442"/>
    </source>
</evidence>
<feature type="domain" description="SusD-like N-terminal" evidence="8">
    <location>
        <begin position="108"/>
        <end position="250"/>
    </location>
</feature>
<evidence type="ECO:0000313" key="10">
    <source>
        <dbReference type="Proteomes" id="UP000182826"/>
    </source>
</evidence>
<dbReference type="Pfam" id="PF14322">
    <property type="entry name" value="SusD-like_3"/>
    <property type="match status" value="1"/>
</dbReference>
<evidence type="ECO:0000313" key="9">
    <source>
        <dbReference type="EMBL" id="OIV42804.1"/>
    </source>
</evidence>
<feature type="chain" id="PRO_5009644508" evidence="6">
    <location>
        <begin position="25"/>
        <end position="613"/>
    </location>
</feature>
<keyword evidence="10" id="KW-1185">Reference proteome</keyword>
<dbReference type="InterPro" id="IPR033985">
    <property type="entry name" value="SusD-like_N"/>
</dbReference>
<protein>
    <submittedName>
        <fullName evidence="9">RagB/SusD family nutrient uptake outer membrane protein</fullName>
    </submittedName>
</protein>
<dbReference type="GO" id="GO:0009279">
    <property type="term" value="C:cell outer membrane"/>
    <property type="evidence" value="ECO:0007669"/>
    <property type="project" value="UniProtKB-SubCell"/>
</dbReference>
<evidence type="ECO:0000256" key="4">
    <source>
        <dbReference type="ARBA" id="ARBA00023136"/>
    </source>
</evidence>
<evidence type="ECO:0000256" key="5">
    <source>
        <dbReference type="ARBA" id="ARBA00023237"/>
    </source>
</evidence>
<dbReference type="Proteomes" id="UP000182826">
    <property type="component" value="Unassembled WGS sequence"/>
</dbReference>
<evidence type="ECO:0000259" key="7">
    <source>
        <dbReference type="Pfam" id="PF07980"/>
    </source>
</evidence>
<proteinExistence type="inferred from homology"/>
<dbReference type="EMBL" id="MLFK01000005">
    <property type="protein sequence ID" value="OIV42804.1"/>
    <property type="molecule type" value="Genomic_DNA"/>
</dbReference>
<accession>A0A1J7CMI8</accession>
<feature type="domain" description="RagB/SusD" evidence="7">
    <location>
        <begin position="332"/>
        <end position="613"/>
    </location>
</feature>
<dbReference type="InterPro" id="IPR012944">
    <property type="entry name" value="SusD_RagB_dom"/>
</dbReference>
<keyword evidence="3 6" id="KW-0732">Signal</keyword>
<evidence type="ECO:0000256" key="3">
    <source>
        <dbReference type="ARBA" id="ARBA00022729"/>
    </source>
</evidence>
<dbReference type="Gene3D" id="1.25.40.390">
    <property type="match status" value="1"/>
</dbReference>
<dbReference type="AlphaFoldDB" id="A0A1J7CMI8"/>
<dbReference type="InterPro" id="IPR011990">
    <property type="entry name" value="TPR-like_helical_dom_sf"/>
</dbReference>
<dbReference type="OrthoDB" id="5694214at2"/>
<evidence type="ECO:0000256" key="2">
    <source>
        <dbReference type="ARBA" id="ARBA00006275"/>
    </source>
</evidence>
<dbReference type="SUPFAM" id="SSF48452">
    <property type="entry name" value="TPR-like"/>
    <property type="match status" value="1"/>
</dbReference>
<organism evidence="9 10">
    <name type="scientific">Flavobacterium johnsoniae</name>
    <name type="common">Cytophaga johnsonae</name>
    <dbReference type="NCBI Taxonomy" id="986"/>
    <lineage>
        <taxon>Bacteria</taxon>
        <taxon>Pseudomonadati</taxon>
        <taxon>Bacteroidota</taxon>
        <taxon>Flavobacteriia</taxon>
        <taxon>Flavobacteriales</taxon>
        <taxon>Flavobacteriaceae</taxon>
        <taxon>Flavobacterium</taxon>
    </lineage>
</organism>
<keyword evidence="4" id="KW-0472">Membrane</keyword>
<sequence length="613" mass="67418">MKISFKYISYFFLFILGLSMTLTSCTDDLNVTPKDDDEFLSETFFQDPTSYKQVLAKLYAGLYVGGNDGDGAPDISGLGGDFSSYLRLLFVTQEFSTDEAIIAWADGTLPTLNTQTWSPVNEFLYGTYSRASYHISLANEFLRQTTEEKLNARGVDANLKAEIATFRAEARFLRAFSYVNLMDLFGNVPITTENDPVGFFYPEQKSRAEVFAYVESELKDLDSSLKAAKSNEYGRIDKVAAKFLLAQIYLNSKVYTGTERNNEAATLCTEIINSGYTFANVPYRHLFSANNDRNGAESEFIFPIISDGNAIRATGGGMSFILHASIGGSIDAAAQGMDGGWQGIRTRKEFIASFGAPISSFDFYQTKSKNLANNTGILVNKDGQAFDSSDKNEKDAGFNANNTYLFNLVTGKITLNGVEVAAPTSFTNAPVSLGKQQVWGDKRLYAYTPGQALDITNTSTFTDGYALTKFTNVNSDGSAAQRTDIPDTDFPMFRLTDAYLMYAEATLRGAASGNIGTAVGYINQIRTRANAPAITAADLTLDFILAERGRELYWECHRRTDLIRFGKFTGGDKIWQWKGGVQSGTATSSFRDLMPIPAKTIQANPTLKQNPGY</sequence>
<gene>
    <name evidence="9" type="ORF">BKM63_08005</name>
</gene>
<comment type="caution">
    <text evidence="9">The sequence shown here is derived from an EMBL/GenBank/DDBJ whole genome shotgun (WGS) entry which is preliminary data.</text>
</comment>
<reference evidence="9 10" key="1">
    <citation type="submission" date="2016-10" db="EMBL/GenBank/DDBJ databases">
        <title>Draft Genome Sequence of Rhizobacteria Flavobacterium johnsoniae CI04.</title>
        <authorList>
            <person name="Bravo J.I."/>
            <person name="Lozano G.L."/>
            <person name="Handelsman J."/>
        </authorList>
    </citation>
    <scope>NUCLEOTIDE SEQUENCE [LARGE SCALE GENOMIC DNA]</scope>
    <source>
        <strain evidence="9 10">CI04</strain>
    </source>
</reference>